<organism evidence="2 3">
    <name type="scientific">Lentinus tigrinus ALCF2SS1-6</name>
    <dbReference type="NCBI Taxonomy" id="1328759"/>
    <lineage>
        <taxon>Eukaryota</taxon>
        <taxon>Fungi</taxon>
        <taxon>Dikarya</taxon>
        <taxon>Basidiomycota</taxon>
        <taxon>Agaricomycotina</taxon>
        <taxon>Agaricomycetes</taxon>
        <taxon>Polyporales</taxon>
        <taxon>Polyporaceae</taxon>
        <taxon>Lentinus</taxon>
    </lineage>
</organism>
<proteinExistence type="predicted"/>
<reference evidence="2" key="1">
    <citation type="journal article" date="2018" name="Genome Biol. Evol.">
        <title>Genomics and development of Lentinus tigrinus, a white-rot wood-decaying mushroom with dimorphic fruiting bodies.</title>
        <authorList>
            <person name="Wu B."/>
            <person name="Xu Z."/>
            <person name="Knudson A."/>
            <person name="Carlson A."/>
            <person name="Chen N."/>
            <person name="Kovaka S."/>
            <person name="LaButti K."/>
            <person name="Lipzen A."/>
            <person name="Pennachio C."/>
            <person name="Riley R."/>
            <person name="Schakwitz W."/>
            <person name="Umezawa K."/>
            <person name="Ohm R.A."/>
            <person name="Grigoriev I.V."/>
            <person name="Nagy L.G."/>
            <person name="Gibbons J."/>
            <person name="Hibbett D."/>
        </authorList>
    </citation>
    <scope>NUCLEOTIDE SEQUENCE [LARGE SCALE GENOMIC DNA]</scope>
    <source>
        <strain evidence="2">ALCF2SS1-6</strain>
    </source>
</reference>
<feature type="region of interest" description="Disordered" evidence="1">
    <location>
        <begin position="102"/>
        <end position="134"/>
    </location>
</feature>
<accession>A0A5C2S9A4</accession>
<feature type="compositionally biased region" description="Low complexity" evidence="1">
    <location>
        <begin position="1"/>
        <end position="51"/>
    </location>
</feature>
<name>A0A5C2S9A4_9APHY</name>
<feature type="region of interest" description="Disordered" evidence="1">
    <location>
        <begin position="1"/>
        <end position="60"/>
    </location>
</feature>
<gene>
    <name evidence="2" type="ORF">L227DRAFT_576167</name>
</gene>
<keyword evidence="3" id="KW-1185">Reference proteome</keyword>
<sequence>MPSRTSSSSLPSAPSMVSVTSTTTCASSSTSASSTPTLTAPSPSPSSSKSQPKPKPKKDYAAAFTAMQLEYGWGHHTFVPIESAAVKEAQEKKRLAKEAKALEKARRKEAKAAGALESEQGQPPRTGKDYESAFGALSSKMGWGSWMPSPGPRKQ</sequence>
<dbReference type="Proteomes" id="UP000313359">
    <property type="component" value="Unassembled WGS sequence"/>
</dbReference>
<evidence type="ECO:0000256" key="1">
    <source>
        <dbReference type="SAM" id="MobiDB-lite"/>
    </source>
</evidence>
<dbReference type="EMBL" id="ML122269">
    <property type="protein sequence ID" value="RPD59739.1"/>
    <property type="molecule type" value="Genomic_DNA"/>
</dbReference>
<dbReference type="AlphaFoldDB" id="A0A5C2S9A4"/>
<evidence type="ECO:0000313" key="3">
    <source>
        <dbReference type="Proteomes" id="UP000313359"/>
    </source>
</evidence>
<evidence type="ECO:0000313" key="2">
    <source>
        <dbReference type="EMBL" id="RPD59739.1"/>
    </source>
</evidence>
<dbReference type="OrthoDB" id="3215388at2759"/>
<protein>
    <submittedName>
        <fullName evidence="2">Uncharacterized protein</fullName>
    </submittedName>
</protein>